<accession>A0ACB8QR69</accession>
<evidence type="ECO:0000313" key="1">
    <source>
        <dbReference type="EMBL" id="KAI0034050.1"/>
    </source>
</evidence>
<evidence type="ECO:0000313" key="2">
    <source>
        <dbReference type="Proteomes" id="UP000814128"/>
    </source>
</evidence>
<reference evidence="1" key="1">
    <citation type="submission" date="2021-02" db="EMBL/GenBank/DDBJ databases">
        <authorList>
            <consortium name="DOE Joint Genome Institute"/>
            <person name="Ahrendt S."/>
            <person name="Looney B.P."/>
            <person name="Miyauchi S."/>
            <person name="Morin E."/>
            <person name="Drula E."/>
            <person name="Courty P.E."/>
            <person name="Chicoki N."/>
            <person name="Fauchery L."/>
            <person name="Kohler A."/>
            <person name="Kuo A."/>
            <person name="Labutti K."/>
            <person name="Pangilinan J."/>
            <person name="Lipzen A."/>
            <person name="Riley R."/>
            <person name="Andreopoulos W."/>
            <person name="He G."/>
            <person name="Johnson J."/>
            <person name="Barry K.W."/>
            <person name="Grigoriev I.V."/>
            <person name="Nagy L."/>
            <person name="Hibbett D."/>
            <person name="Henrissat B."/>
            <person name="Matheny P.B."/>
            <person name="Labbe J."/>
            <person name="Martin F."/>
        </authorList>
    </citation>
    <scope>NUCLEOTIDE SEQUENCE</scope>
    <source>
        <strain evidence="1">EC-137</strain>
    </source>
</reference>
<reference evidence="1" key="2">
    <citation type="journal article" date="2022" name="New Phytol.">
        <title>Evolutionary transition to the ectomycorrhizal habit in the genomes of a hyperdiverse lineage of mushroom-forming fungi.</title>
        <authorList>
            <person name="Looney B."/>
            <person name="Miyauchi S."/>
            <person name="Morin E."/>
            <person name="Drula E."/>
            <person name="Courty P.E."/>
            <person name="Kohler A."/>
            <person name="Kuo A."/>
            <person name="LaButti K."/>
            <person name="Pangilinan J."/>
            <person name="Lipzen A."/>
            <person name="Riley R."/>
            <person name="Andreopoulos W."/>
            <person name="He G."/>
            <person name="Johnson J."/>
            <person name="Nolan M."/>
            <person name="Tritt A."/>
            <person name="Barry K.W."/>
            <person name="Grigoriev I.V."/>
            <person name="Nagy L.G."/>
            <person name="Hibbett D."/>
            <person name="Henrissat B."/>
            <person name="Matheny P.B."/>
            <person name="Labbe J."/>
            <person name="Martin F.M."/>
        </authorList>
    </citation>
    <scope>NUCLEOTIDE SEQUENCE</scope>
    <source>
        <strain evidence="1">EC-137</strain>
    </source>
</reference>
<gene>
    <name evidence="1" type="ORF">K488DRAFT_46407</name>
</gene>
<keyword evidence="2" id="KW-1185">Reference proteome</keyword>
<dbReference type="EMBL" id="MU273507">
    <property type="protein sequence ID" value="KAI0034050.1"/>
    <property type="molecule type" value="Genomic_DNA"/>
</dbReference>
<comment type="caution">
    <text evidence="1">The sequence shown here is derived from an EMBL/GenBank/DDBJ whole genome shotgun (WGS) entry which is preliminary data.</text>
</comment>
<organism evidence="1 2">
    <name type="scientific">Vararia minispora EC-137</name>
    <dbReference type="NCBI Taxonomy" id="1314806"/>
    <lineage>
        <taxon>Eukaryota</taxon>
        <taxon>Fungi</taxon>
        <taxon>Dikarya</taxon>
        <taxon>Basidiomycota</taxon>
        <taxon>Agaricomycotina</taxon>
        <taxon>Agaricomycetes</taxon>
        <taxon>Russulales</taxon>
        <taxon>Lachnocladiaceae</taxon>
        <taxon>Vararia</taxon>
    </lineage>
</organism>
<proteinExistence type="predicted"/>
<sequence>MGGYSPGLSQTSSVKRKPIPSNFREAVLDPQTQSAERLATHGVRNSIGLLFERIRGFDAALDSRASQQSSADTPTPRPAPLHAEGILSPPLDESLPTDISLNVGSFLRSKYAAGILVMAIVLNRVQHIVVPSRRNPRLTADERRRLPFWRYLGALIFPVDLSSTLSRTILRIPTLFFLSKALGLWIIVLLQSLDWYPNLSWSWIRRLGDHTSSLPMDKLCWSSFLAVCGALCVGALTSGLEGTRNSNAQPFNLFGFAFNMHLVSHGFPHMDPYSKQHARPDSPAVFVLMVPILQLALIHAIGVKRSWSTQRLIPTAICSLLLMAHFHAIIWTEPSRYPFIFSSYVMTGLESVLVFATVIALVLNALTQLLLEGSVTRPLFGHSEFLMPRWDEDFHTALLRLGTASFEATSVAGLGNEVGNVALAQPKPFGELKMNRAGVLSLTHAVDVSDGGRRVHTREGFANEIRRIKVEQADELSIFWKLLGWRDTARFGRAIFGALKNFFVIMWRRISLHISPSDPNTIPGILDRAVDDTTTVDVNGERQADLDRDVYRRFLSGETISDDEEEFDPDVDSAAWEEDYGSSDASASDSASDEEAELLTANAISSATAPLLLAHMSNPGTKMTRRRYGRLSVDETQPADDAWDEFVEERRAVVGARSHKPRDDERRFCVICTVEERRIICWPCRCLALCDDCRENVASRSAPSKHFCPCCRQSVEGFSRIFIP</sequence>
<dbReference type="Proteomes" id="UP000814128">
    <property type="component" value="Unassembled WGS sequence"/>
</dbReference>
<protein>
    <submittedName>
        <fullName evidence="1">Uncharacterized protein</fullName>
    </submittedName>
</protein>
<name>A0ACB8QR69_9AGAM</name>